<feature type="compositionally biased region" description="Polar residues" evidence="1">
    <location>
        <begin position="58"/>
        <end position="70"/>
    </location>
</feature>
<feature type="compositionally biased region" description="Low complexity" evidence="1">
    <location>
        <begin position="116"/>
        <end position="126"/>
    </location>
</feature>
<feature type="region of interest" description="Disordered" evidence="1">
    <location>
        <begin position="485"/>
        <end position="513"/>
    </location>
</feature>
<keyword evidence="3" id="KW-1185">Reference proteome</keyword>
<organism evidence="2 3">
    <name type="scientific">Lojkania enalia</name>
    <dbReference type="NCBI Taxonomy" id="147567"/>
    <lineage>
        <taxon>Eukaryota</taxon>
        <taxon>Fungi</taxon>
        <taxon>Dikarya</taxon>
        <taxon>Ascomycota</taxon>
        <taxon>Pezizomycotina</taxon>
        <taxon>Dothideomycetes</taxon>
        <taxon>Pleosporomycetidae</taxon>
        <taxon>Pleosporales</taxon>
        <taxon>Pleosporales incertae sedis</taxon>
        <taxon>Lojkania</taxon>
    </lineage>
</organism>
<proteinExistence type="predicted"/>
<dbReference type="AlphaFoldDB" id="A0A9P4K5X3"/>
<feature type="compositionally biased region" description="Polar residues" evidence="1">
    <location>
        <begin position="304"/>
        <end position="314"/>
    </location>
</feature>
<dbReference type="OrthoDB" id="3675887at2759"/>
<sequence length="513" mass="57043">MLPIGISTYALAGAQEKTAAERKPDGKVLATHNGDYVPAAIASSTEHVSEHPTLPEPRSSQRPRGTFVNHTPRTFEVDSTKRIDISRTIALDNEPHAPCANSYEATVSVPSREMQPSPSTSLVPLSPTKSYVLFPSKALTEADHRPPIKEHQSQVPPSPASSQSFPEFHHGSLSTRSSNKSLSRSQGLVRTTAVRRPRKVESQRRHNRNHQTHFQIHGPEAPKIGRDATATPMPKDSVNAIGQQSNTYAIQQYYDLQRTSVEHSEASGYERSIESTNDDFASAASGQYSPWNENQDVSGPQGASYVTQTLSTESPTHRRVAPPIPPNEALTASTELSDFNYYLRNTGPPSLDDQQRKLKKKRSAFKLGMFKFGRKDGSTKDRSPSASEPRQDSHVRRAQTSRGAKHLEILIQDPPNIQPDTIEHLPNQASDLFTEEMFNPLGSATIERVISDSNAEVPSSPGQVGLRSLRRWPIEAKLIPIHDHPLSTRKEKTRDRKLRDLKKIKEKTNKEWV</sequence>
<evidence type="ECO:0000313" key="2">
    <source>
        <dbReference type="EMBL" id="KAF2263454.1"/>
    </source>
</evidence>
<feature type="region of interest" description="Disordered" evidence="1">
    <location>
        <begin position="107"/>
        <end position="126"/>
    </location>
</feature>
<feature type="compositionally biased region" description="Low complexity" evidence="1">
    <location>
        <begin position="172"/>
        <end position="185"/>
    </location>
</feature>
<comment type="caution">
    <text evidence="2">The sequence shown here is derived from an EMBL/GenBank/DDBJ whole genome shotgun (WGS) entry which is preliminary data.</text>
</comment>
<feature type="region of interest" description="Disordered" evidence="1">
    <location>
        <begin position="288"/>
        <end position="330"/>
    </location>
</feature>
<evidence type="ECO:0000256" key="1">
    <source>
        <dbReference type="SAM" id="MobiDB-lite"/>
    </source>
</evidence>
<feature type="region of interest" description="Disordered" evidence="1">
    <location>
        <begin position="144"/>
        <end position="224"/>
    </location>
</feature>
<feature type="region of interest" description="Disordered" evidence="1">
    <location>
        <begin position="370"/>
        <end position="406"/>
    </location>
</feature>
<gene>
    <name evidence="2" type="ORF">CC78DRAFT_275845</name>
</gene>
<reference evidence="3" key="1">
    <citation type="journal article" date="2020" name="Stud. Mycol.">
        <title>101 Dothideomycetes genomes: A test case for predicting lifestyles and emergence of pathogens.</title>
        <authorList>
            <person name="Haridas S."/>
            <person name="Albert R."/>
            <person name="Binder M."/>
            <person name="Bloem J."/>
            <person name="LaButti K."/>
            <person name="Salamov A."/>
            <person name="Andreopoulos B."/>
            <person name="Baker S."/>
            <person name="Barry K."/>
            <person name="Bills G."/>
            <person name="Bluhm B."/>
            <person name="Cannon C."/>
            <person name="Castanera R."/>
            <person name="Culley D."/>
            <person name="Daum C."/>
            <person name="Ezra D."/>
            <person name="Gonzalez J."/>
            <person name="Henrissat B."/>
            <person name="Kuo A."/>
            <person name="Liang C."/>
            <person name="Lipzen A."/>
            <person name="Lutzoni F."/>
            <person name="Magnuson J."/>
            <person name="Mondo S."/>
            <person name="Nolan M."/>
            <person name="Ohm R."/>
            <person name="Pangilinan J."/>
            <person name="Park H.-J."/>
            <person name="Ramirez L."/>
            <person name="Alfaro M."/>
            <person name="Sun H."/>
            <person name="Tritt A."/>
            <person name="Yoshinaga Y."/>
            <person name="Zwiers L.-H."/>
            <person name="Turgeon B."/>
            <person name="Goodwin S."/>
            <person name="Spatafora J."/>
            <person name="Crous P."/>
            <person name="Grigoriev I."/>
        </authorList>
    </citation>
    <scope>NUCLEOTIDE SEQUENCE [LARGE SCALE GENOMIC DNA]</scope>
    <source>
        <strain evidence="3">CBS 304.66</strain>
    </source>
</reference>
<feature type="compositionally biased region" description="Polar residues" evidence="1">
    <location>
        <begin position="288"/>
        <end position="298"/>
    </location>
</feature>
<dbReference type="Proteomes" id="UP000800093">
    <property type="component" value="Unassembled WGS sequence"/>
</dbReference>
<dbReference type="EMBL" id="ML986626">
    <property type="protein sequence ID" value="KAF2263454.1"/>
    <property type="molecule type" value="Genomic_DNA"/>
</dbReference>
<feature type="compositionally biased region" description="Basic and acidic residues" evidence="1">
    <location>
        <begin position="373"/>
        <end position="395"/>
    </location>
</feature>
<protein>
    <submittedName>
        <fullName evidence="2">Uncharacterized protein</fullName>
    </submittedName>
</protein>
<evidence type="ECO:0000313" key="3">
    <source>
        <dbReference type="Proteomes" id="UP000800093"/>
    </source>
</evidence>
<feature type="region of interest" description="Disordered" evidence="1">
    <location>
        <begin position="42"/>
        <end position="70"/>
    </location>
</feature>
<name>A0A9P4K5X3_9PLEO</name>
<accession>A0A9P4K5X3</accession>